<feature type="compositionally biased region" description="Polar residues" evidence="5">
    <location>
        <begin position="323"/>
        <end position="358"/>
    </location>
</feature>
<dbReference type="Pfam" id="PF00746">
    <property type="entry name" value="Gram_pos_anchor"/>
    <property type="match status" value="1"/>
</dbReference>
<keyword evidence="3" id="KW-0732">Signal</keyword>
<dbReference type="InterPro" id="IPR011098">
    <property type="entry name" value="G5_dom"/>
</dbReference>
<dbReference type="RefSeq" id="WP_129313464.1">
    <property type="nucleotide sequence ID" value="NZ_QEWK01000003.1"/>
</dbReference>
<reference evidence="8 9" key="1">
    <citation type="submission" date="2018-05" db="EMBL/GenBank/DDBJ databases">
        <title>Streptococcus from otitis media.</title>
        <authorList>
            <person name="Wayes A.M."/>
            <person name="Jakubovics N.S."/>
        </authorList>
    </citation>
    <scope>NUCLEOTIDE SEQUENCE [LARGE SCALE GENOMIC DNA]</scope>
    <source>
        <strain evidence="8 9">NU39</strain>
    </source>
</reference>
<dbReference type="Proteomes" id="UP000289921">
    <property type="component" value="Unassembled WGS sequence"/>
</dbReference>
<evidence type="ECO:0000256" key="1">
    <source>
        <dbReference type="ARBA" id="ARBA00022512"/>
    </source>
</evidence>
<dbReference type="Gene3D" id="2.20.230.10">
    <property type="entry name" value="Resuscitation-promoting factor rpfb"/>
    <property type="match status" value="4"/>
</dbReference>
<proteinExistence type="predicted"/>
<evidence type="ECO:0000256" key="3">
    <source>
        <dbReference type="ARBA" id="ARBA00022729"/>
    </source>
</evidence>
<feature type="domain" description="G5" evidence="7">
    <location>
        <begin position="156"/>
        <end position="237"/>
    </location>
</feature>
<dbReference type="InterPro" id="IPR019931">
    <property type="entry name" value="LPXTG_anchor"/>
</dbReference>
<keyword evidence="2" id="KW-0964">Secreted</keyword>
<dbReference type="Pfam" id="PF07501">
    <property type="entry name" value="G5"/>
    <property type="match status" value="4"/>
</dbReference>
<dbReference type="PROSITE" id="PS50847">
    <property type="entry name" value="GRAM_POS_ANCHORING"/>
    <property type="match status" value="1"/>
</dbReference>
<dbReference type="AlphaFoldDB" id="A0A4Q2FQD7"/>
<evidence type="ECO:0008006" key="10">
    <source>
        <dbReference type="Google" id="ProtNLM"/>
    </source>
</evidence>
<feature type="domain" description="Gram-positive cocci surface proteins LPxTG" evidence="6">
    <location>
        <begin position="351"/>
        <end position="387"/>
    </location>
</feature>
<keyword evidence="1" id="KW-0134">Cell wall</keyword>
<name>A0A4Q2FQD7_STROR</name>
<feature type="non-terminal residue" evidence="8">
    <location>
        <position position="1"/>
    </location>
</feature>
<sequence length="387" mass="42431">TAQRTEKQDIDFDIVKVPSDKLFVGEEETQTPGVKGVRTIVHEDTIDNRNNTVISSRVVSDEQTEPVKQIVLVGTKPLTVTAQRTEKQDIDFDIVKVPSDKLFVGEEETQTPGVKGVRTIVHEDTIDNRNNTVISSRVVSDEQTEPVKQIVLVGTKPLTVTTQRTEKQDIDFDIVKVPSDKLFVGEEEIQTPGVKGVRTIVHEDTIDNRNNTVISSRVISDEQTQPVNQIVLVGTKPLTRTVQRTIELSIPYGIQSIYDDTLANGTKMIVAPGKAGLRTIIIEEVFDDKGQIISSNILSSTVTITPTDEIVRIGTAATTATTPNNTDQLSQDSQQNHANTEQSTVDNTKVLPNTGTENNHSVAVTGALALFAALGLTLFKRKEEDND</sequence>
<dbReference type="EMBL" id="QEWK01000003">
    <property type="protein sequence ID" value="RXX21356.1"/>
    <property type="molecule type" value="Genomic_DNA"/>
</dbReference>
<evidence type="ECO:0000256" key="4">
    <source>
        <dbReference type="ARBA" id="ARBA00023088"/>
    </source>
</evidence>
<evidence type="ECO:0000313" key="8">
    <source>
        <dbReference type="EMBL" id="RXX21356.1"/>
    </source>
</evidence>
<feature type="region of interest" description="Disordered" evidence="5">
    <location>
        <begin position="317"/>
        <end position="358"/>
    </location>
</feature>
<dbReference type="NCBIfam" id="TIGR01167">
    <property type="entry name" value="LPXTG_anchor"/>
    <property type="match status" value="1"/>
</dbReference>
<accession>A0A4Q2FQD7</accession>
<evidence type="ECO:0000259" key="7">
    <source>
        <dbReference type="PROSITE" id="PS51109"/>
    </source>
</evidence>
<feature type="domain" description="G5" evidence="7">
    <location>
        <begin position="76"/>
        <end position="157"/>
    </location>
</feature>
<evidence type="ECO:0000256" key="5">
    <source>
        <dbReference type="SAM" id="MobiDB-lite"/>
    </source>
</evidence>
<feature type="domain" description="G5" evidence="7">
    <location>
        <begin position="1"/>
        <end position="77"/>
    </location>
</feature>
<evidence type="ECO:0000313" key="9">
    <source>
        <dbReference type="Proteomes" id="UP000289921"/>
    </source>
</evidence>
<organism evidence="8 9">
    <name type="scientific">Streptococcus oralis</name>
    <dbReference type="NCBI Taxonomy" id="1303"/>
    <lineage>
        <taxon>Bacteria</taxon>
        <taxon>Bacillati</taxon>
        <taxon>Bacillota</taxon>
        <taxon>Bacilli</taxon>
        <taxon>Lactobacillales</taxon>
        <taxon>Streptococcaceae</taxon>
        <taxon>Streptococcus</taxon>
    </lineage>
</organism>
<protein>
    <recommendedName>
        <fullName evidence="10">LPXTG cell wall anchor domain-containing protein</fullName>
    </recommendedName>
</protein>
<gene>
    <name evidence="8" type="ORF">DF217_05810</name>
</gene>
<evidence type="ECO:0000259" key="6">
    <source>
        <dbReference type="PROSITE" id="PS50847"/>
    </source>
</evidence>
<dbReference type="SMART" id="SM01208">
    <property type="entry name" value="G5"/>
    <property type="match status" value="4"/>
</dbReference>
<comment type="caution">
    <text evidence="8">The sequence shown here is derived from an EMBL/GenBank/DDBJ whole genome shotgun (WGS) entry which is preliminary data.</text>
</comment>
<keyword evidence="4" id="KW-0572">Peptidoglycan-anchor</keyword>
<evidence type="ECO:0000256" key="2">
    <source>
        <dbReference type="ARBA" id="ARBA00022525"/>
    </source>
</evidence>
<dbReference type="PROSITE" id="PS51109">
    <property type="entry name" value="G5"/>
    <property type="match status" value="4"/>
</dbReference>
<feature type="domain" description="G5" evidence="7">
    <location>
        <begin position="235"/>
        <end position="317"/>
    </location>
</feature>